<dbReference type="OrthoDB" id="9764363at2"/>
<dbReference type="Proteomes" id="UP000006860">
    <property type="component" value="Chromosome"/>
</dbReference>
<dbReference type="InterPro" id="IPR002142">
    <property type="entry name" value="Peptidase_S49"/>
</dbReference>
<keyword evidence="4" id="KW-0720">Serine protease</keyword>
<accession>F0SGD9</accession>
<dbReference type="Pfam" id="PF01343">
    <property type="entry name" value="Peptidase_S49"/>
    <property type="match status" value="1"/>
</dbReference>
<evidence type="ECO:0000256" key="2">
    <source>
        <dbReference type="ARBA" id="ARBA00022670"/>
    </source>
</evidence>
<dbReference type="STRING" id="756272.Plabr_2939"/>
<dbReference type="Gene3D" id="3.90.226.10">
    <property type="entry name" value="2-enoyl-CoA Hydratase, Chain A, domain 1"/>
    <property type="match status" value="1"/>
</dbReference>
<dbReference type="PANTHER" id="PTHR42987">
    <property type="entry name" value="PEPTIDASE S49"/>
    <property type="match status" value="1"/>
</dbReference>
<keyword evidence="2" id="KW-0645">Protease</keyword>
<dbReference type="NCBIfam" id="TIGR00706">
    <property type="entry name" value="SppA_dom"/>
    <property type="match status" value="1"/>
</dbReference>
<evidence type="ECO:0000313" key="9">
    <source>
        <dbReference type="Proteomes" id="UP000006860"/>
    </source>
</evidence>
<keyword evidence="6" id="KW-0812">Transmembrane</keyword>
<keyword evidence="6" id="KW-1133">Transmembrane helix</keyword>
<dbReference type="GO" id="GO:0008236">
    <property type="term" value="F:serine-type peptidase activity"/>
    <property type="evidence" value="ECO:0007669"/>
    <property type="project" value="UniProtKB-KW"/>
</dbReference>
<reference evidence="9" key="1">
    <citation type="submission" date="2011-02" db="EMBL/GenBank/DDBJ databases">
        <title>The complete genome of Planctomyces brasiliensis DSM 5305.</title>
        <authorList>
            <person name="Lucas S."/>
            <person name="Copeland A."/>
            <person name="Lapidus A."/>
            <person name="Bruce D."/>
            <person name="Goodwin L."/>
            <person name="Pitluck S."/>
            <person name="Kyrpides N."/>
            <person name="Mavromatis K."/>
            <person name="Pagani I."/>
            <person name="Ivanova N."/>
            <person name="Ovchinnikova G."/>
            <person name="Lu M."/>
            <person name="Detter J.C."/>
            <person name="Han C."/>
            <person name="Land M."/>
            <person name="Hauser L."/>
            <person name="Markowitz V."/>
            <person name="Cheng J.-F."/>
            <person name="Hugenholtz P."/>
            <person name="Woyke T."/>
            <person name="Wu D."/>
            <person name="Tindall B."/>
            <person name="Pomrenke H.G."/>
            <person name="Brambilla E."/>
            <person name="Klenk H.-P."/>
            <person name="Eisen J.A."/>
        </authorList>
    </citation>
    <scope>NUCLEOTIDE SEQUENCE [LARGE SCALE GENOMIC DNA]</scope>
    <source>
        <strain evidence="9">ATCC 49424 / DSM 5305 / JCM 21570 / NBRC 103401 / IFAM 1448</strain>
    </source>
</reference>
<protein>
    <submittedName>
        <fullName evidence="8">Signal peptide peptidase SppA, 36K type</fullName>
    </submittedName>
</protein>
<evidence type="ECO:0000256" key="1">
    <source>
        <dbReference type="ARBA" id="ARBA00008683"/>
    </source>
</evidence>
<evidence type="ECO:0000259" key="7">
    <source>
        <dbReference type="Pfam" id="PF01343"/>
    </source>
</evidence>
<dbReference type="SUPFAM" id="SSF52096">
    <property type="entry name" value="ClpP/crotonase"/>
    <property type="match status" value="1"/>
</dbReference>
<dbReference type="InterPro" id="IPR004635">
    <property type="entry name" value="Pept_S49_SppA"/>
</dbReference>
<feature type="domain" description="Peptidase S49" evidence="7">
    <location>
        <begin position="145"/>
        <end position="300"/>
    </location>
</feature>
<organism evidence="8 9">
    <name type="scientific">Rubinisphaera brasiliensis (strain ATCC 49424 / DSM 5305 / JCM 21570 / IAM 15109 / NBRC 103401 / IFAM 1448)</name>
    <name type="common">Planctomyces brasiliensis</name>
    <dbReference type="NCBI Taxonomy" id="756272"/>
    <lineage>
        <taxon>Bacteria</taxon>
        <taxon>Pseudomonadati</taxon>
        <taxon>Planctomycetota</taxon>
        <taxon>Planctomycetia</taxon>
        <taxon>Planctomycetales</taxon>
        <taxon>Planctomycetaceae</taxon>
        <taxon>Rubinisphaera</taxon>
    </lineage>
</organism>
<feature type="transmembrane region" description="Helical" evidence="6">
    <location>
        <begin position="45"/>
        <end position="67"/>
    </location>
</feature>
<dbReference type="GO" id="GO:0006508">
    <property type="term" value="P:proteolysis"/>
    <property type="evidence" value="ECO:0007669"/>
    <property type="project" value="UniProtKB-KW"/>
</dbReference>
<dbReference type="RefSeq" id="WP_013629260.1">
    <property type="nucleotide sequence ID" value="NC_015174.1"/>
</dbReference>
<dbReference type="EMBL" id="CP002546">
    <property type="protein sequence ID" value="ADY60538.1"/>
    <property type="molecule type" value="Genomic_DNA"/>
</dbReference>
<proteinExistence type="inferred from homology"/>
<keyword evidence="3" id="KW-0378">Hydrolase</keyword>
<comment type="similarity">
    <text evidence="1">Belongs to the peptidase S49 family.</text>
</comment>
<dbReference type="KEGG" id="pbs:Plabr_2939"/>
<name>F0SGD9_RUBBR</name>
<dbReference type="InterPro" id="IPR047272">
    <property type="entry name" value="S49_SppA_C"/>
</dbReference>
<keyword evidence="6" id="KW-0472">Membrane</keyword>
<sequence length="358" mass="39103">MNDKTPEQTAHVSGGNPQVTAPTGQPVRLIVETAAPGKGRWGTRLLTIAFIFSLLLNFALFSAYGTYLGEFDGAQERYHSGSKTATDKLALISVEATIMPPFTERIIDHIRKATEDDDVKGAVVVVDSPGGLVADSHQIYHELKKLAEKKPVFVQMKRIAASGGYYVAMGAGKSGKIVAEPTTWTGSIGVIIPHYDLTELAGQIGVKSEPLTTGEFKDSLSSFKPLSDRERDVWKGILDDAYQRFLSVIEQGRPDMSRQQIEDVATGRIFTSQQALAEGLVDEIGFLDETIAGLAEQLNLKSYRVIEYQHPPTIADILMGSAQSRSELSLLRELLQSPSPRAFYMLGNLGNESAFLKQ</sequence>
<dbReference type="Gene3D" id="6.20.330.10">
    <property type="match status" value="1"/>
</dbReference>
<dbReference type="PANTHER" id="PTHR42987:SF4">
    <property type="entry name" value="PROTEASE SOHB-RELATED"/>
    <property type="match status" value="1"/>
</dbReference>
<evidence type="ECO:0000313" key="8">
    <source>
        <dbReference type="EMBL" id="ADY60538.1"/>
    </source>
</evidence>
<evidence type="ECO:0000256" key="3">
    <source>
        <dbReference type="ARBA" id="ARBA00022801"/>
    </source>
</evidence>
<evidence type="ECO:0000256" key="5">
    <source>
        <dbReference type="SAM" id="MobiDB-lite"/>
    </source>
</evidence>
<dbReference type="CDD" id="cd07023">
    <property type="entry name" value="S49_Sppa_N_C"/>
    <property type="match status" value="1"/>
</dbReference>
<gene>
    <name evidence="8" type="ordered locus">Plabr_2939</name>
</gene>
<feature type="compositionally biased region" description="Polar residues" evidence="5">
    <location>
        <begin position="7"/>
        <end position="23"/>
    </location>
</feature>
<feature type="region of interest" description="Disordered" evidence="5">
    <location>
        <begin position="1"/>
        <end position="25"/>
    </location>
</feature>
<dbReference type="AlphaFoldDB" id="F0SGD9"/>
<dbReference type="HOGENOM" id="CLU_046540_0_1_0"/>
<dbReference type="InterPro" id="IPR029045">
    <property type="entry name" value="ClpP/crotonase-like_dom_sf"/>
</dbReference>
<evidence type="ECO:0000256" key="6">
    <source>
        <dbReference type="SAM" id="Phobius"/>
    </source>
</evidence>
<keyword evidence="9" id="KW-1185">Reference proteome</keyword>
<evidence type="ECO:0000256" key="4">
    <source>
        <dbReference type="ARBA" id="ARBA00022825"/>
    </source>
</evidence>
<dbReference type="eggNOG" id="COG0616">
    <property type="taxonomic scope" value="Bacteria"/>
</dbReference>